<feature type="non-terminal residue" evidence="1">
    <location>
        <position position="222"/>
    </location>
</feature>
<dbReference type="Proteomes" id="UP000789525">
    <property type="component" value="Unassembled WGS sequence"/>
</dbReference>
<evidence type="ECO:0000313" key="1">
    <source>
        <dbReference type="EMBL" id="CAG8636432.1"/>
    </source>
</evidence>
<protein>
    <submittedName>
        <fullName evidence="1">14369_t:CDS:1</fullName>
    </submittedName>
</protein>
<name>A0ACA9N601_9GLOM</name>
<keyword evidence="2" id="KW-1185">Reference proteome</keyword>
<dbReference type="EMBL" id="CAJVPT010018726">
    <property type="protein sequence ID" value="CAG8636432.1"/>
    <property type="molecule type" value="Genomic_DNA"/>
</dbReference>
<proteinExistence type="predicted"/>
<organism evidence="1 2">
    <name type="scientific">Acaulospora colombiana</name>
    <dbReference type="NCBI Taxonomy" id="27376"/>
    <lineage>
        <taxon>Eukaryota</taxon>
        <taxon>Fungi</taxon>
        <taxon>Fungi incertae sedis</taxon>
        <taxon>Mucoromycota</taxon>
        <taxon>Glomeromycotina</taxon>
        <taxon>Glomeromycetes</taxon>
        <taxon>Diversisporales</taxon>
        <taxon>Acaulosporaceae</taxon>
        <taxon>Acaulospora</taxon>
    </lineage>
</organism>
<evidence type="ECO:0000313" key="2">
    <source>
        <dbReference type="Proteomes" id="UP000789525"/>
    </source>
</evidence>
<reference evidence="1" key="1">
    <citation type="submission" date="2021-06" db="EMBL/GenBank/DDBJ databases">
        <authorList>
            <person name="Kallberg Y."/>
            <person name="Tangrot J."/>
            <person name="Rosling A."/>
        </authorList>
    </citation>
    <scope>NUCLEOTIDE SEQUENCE</scope>
    <source>
        <strain evidence="1">CL356</strain>
    </source>
</reference>
<comment type="caution">
    <text evidence="1">The sequence shown here is derived from an EMBL/GenBank/DDBJ whole genome shotgun (WGS) entry which is preliminary data.</text>
</comment>
<sequence>MSESEEILEKRQSSQNVCKLVLTGSEPAGKLLCCENNSPCYASPSSCSSSDRLWQCWDIRDFDPCNRNDTVASIACQLRNGVYCLKGLSDYTYNQNSQNLAAINWILSRDTVVYSVNGASTCCFNSCCDDYCSYDGCGGIHYPVQCTDSLDSGSCLITNDAGAQNPFNYQVQVCDNNSYYIIPEPSAIQTTVVTLTAETQTVTFTPEITVTAPTQTTTLTSS</sequence>
<accession>A0ACA9N601</accession>
<gene>
    <name evidence="1" type="ORF">ACOLOM_LOCUS7804</name>
</gene>